<keyword evidence="9" id="KW-1133">Transmembrane helix</keyword>
<dbReference type="EC" id="2.7.13.3" evidence="2"/>
<feature type="transmembrane region" description="Helical" evidence="9">
    <location>
        <begin position="36"/>
        <end position="55"/>
    </location>
</feature>
<dbReference type="GO" id="GO:0016301">
    <property type="term" value="F:kinase activity"/>
    <property type="evidence" value="ECO:0007669"/>
    <property type="project" value="UniProtKB-KW"/>
</dbReference>
<feature type="transmembrane region" description="Helical" evidence="9">
    <location>
        <begin position="157"/>
        <end position="178"/>
    </location>
</feature>
<dbReference type="PRINTS" id="PR00344">
    <property type="entry name" value="BCTRLSENSOR"/>
</dbReference>
<dbReference type="Pfam" id="PF00512">
    <property type="entry name" value="HisKA"/>
    <property type="match status" value="1"/>
</dbReference>
<proteinExistence type="predicted"/>
<name>A0ABU5J0C6_9BACI</name>
<evidence type="ECO:0000313" key="11">
    <source>
        <dbReference type="EMBL" id="MDZ5472851.1"/>
    </source>
</evidence>
<dbReference type="InterPro" id="IPR004358">
    <property type="entry name" value="Sig_transdc_His_kin-like_C"/>
</dbReference>
<keyword evidence="3" id="KW-0597">Phosphoprotein</keyword>
<dbReference type="SUPFAM" id="SSF55874">
    <property type="entry name" value="ATPase domain of HSP90 chaperone/DNA topoisomerase II/histidine kinase"/>
    <property type="match status" value="1"/>
</dbReference>
<evidence type="ECO:0000256" key="7">
    <source>
        <dbReference type="ARBA" id="ARBA00022840"/>
    </source>
</evidence>
<feature type="transmembrane region" description="Helical" evidence="9">
    <location>
        <begin position="7"/>
        <end position="24"/>
    </location>
</feature>
<reference evidence="11 12" key="1">
    <citation type="submission" date="2023-11" db="EMBL/GenBank/DDBJ databases">
        <title>Bacillus jintuensis, isolated from a mudflat on the Beibu Gulf coast.</title>
        <authorList>
            <person name="Li M."/>
        </authorList>
    </citation>
    <scope>NUCLEOTIDE SEQUENCE [LARGE SCALE GENOMIC DNA]</scope>
    <source>
        <strain evidence="11 12">31A1R</strain>
    </source>
</reference>
<evidence type="ECO:0000256" key="5">
    <source>
        <dbReference type="ARBA" id="ARBA00022741"/>
    </source>
</evidence>
<protein>
    <recommendedName>
        <fullName evidence="2">histidine kinase</fullName>
        <ecNumber evidence="2">2.7.13.3</ecNumber>
    </recommendedName>
</protein>
<evidence type="ECO:0000256" key="4">
    <source>
        <dbReference type="ARBA" id="ARBA00022679"/>
    </source>
</evidence>
<keyword evidence="9" id="KW-0812">Transmembrane</keyword>
<dbReference type="Gene3D" id="1.10.287.130">
    <property type="match status" value="1"/>
</dbReference>
<dbReference type="Gene3D" id="3.30.565.10">
    <property type="entry name" value="Histidine kinase-like ATPase, C-terminal domain"/>
    <property type="match status" value="1"/>
</dbReference>
<keyword evidence="8" id="KW-0902">Two-component regulatory system</keyword>
<dbReference type="EMBL" id="JAXOFX010000009">
    <property type="protein sequence ID" value="MDZ5472851.1"/>
    <property type="molecule type" value="Genomic_DNA"/>
</dbReference>
<organism evidence="11 12">
    <name type="scientific">Robertmurraya mangrovi</name>
    <dbReference type="NCBI Taxonomy" id="3098077"/>
    <lineage>
        <taxon>Bacteria</taxon>
        <taxon>Bacillati</taxon>
        <taxon>Bacillota</taxon>
        <taxon>Bacilli</taxon>
        <taxon>Bacillales</taxon>
        <taxon>Bacillaceae</taxon>
        <taxon>Robertmurraya</taxon>
    </lineage>
</organism>
<evidence type="ECO:0000256" key="2">
    <source>
        <dbReference type="ARBA" id="ARBA00012438"/>
    </source>
</evidence>
<evidence type="ECO:0000256" key="8">
    <source>
        <dbReference type="ARBA" id="ARBA00023012"/>
    </source>
</evidence>
<feature type="domain" description="Histidine kinase" evidence="10">
    <location>
        <begin position="206"/>
        <end position="413"/>
    </location>
</feature>
<accession>A0ABU5J0C6</accession>
<keyword evidence="4" id="KW-0808">Transferase</keyword>
<dbReference type="InterPro" id="IPR036890">
    <property type="entry name" value="HATPase_C_sf"/>
</dbReference>
<dbReference type="SUPFAM" id="SSF47384">
    <property type="entry name" value="Homodimeric domain of signal transducing histidine kinase"/>
    <property type="match status" value="1"/>
</dbReference>
<comment type="catalytic activity">
    <reaction evidence="1">
        <text>ATP + protein L-histidine = ADP + protein N-phospho-L-histidine.</text>
        <dbReference type="EC" id="2.7.13.3"/>
    </reaction>
</comment>
<dbReference type="InterPro" id="IPR003594">
    <property type="entry name" value="HATPase_dom"/>
</dbReference>
<dbReference type="RefSeq" id="WP_322447152.1">
    <property type="nucleotide sequence ID" value="NZ_JAXOFX010000009.1"/>
</dbReference>
<gene>
    <name evidence="11" type="ORF">SM124_14050</name>
</gene>
<keyword evidence="5" id="KW-0547">Nucleotide-binding</keyword>
<evidence type="ECO:0000313" key="12">
    <source>
        <dbReference type="Proteomes" id="UP001290455"/>
    </source>
</evidence>
<dbReference type="InterPro" id="IPR036097">
    <property type="entry name" value="HisK_dim/P_sf"/>
</dbReference>
<keyword evidence="6 11" id="KW-0418">Kinase</keyword>
<dbReference type="InterPro" id="IPR003661">
    <property type="entry name" value="HisK_dim/P_dom"/>
</dbReference>
<keyword evidence="9" id="KW-0472">Membrane</keyword>
<feature type="transmembrane region" description="Helical" evidence="9">
    <location>
        <begin position="99"/>
        <end position="117"/>
    </location>
</feature>
<dbReference type="Pfam" id="PF02518">
    <property type="entry name" value="HATPase_c"/>
    <property type="match status" value="1"/>
</dbReference>
<dbReference type="SMART" id="SM00388">
    <property type="entry name" value="HisKA"/>
    <property type="match status" value="1"/>
</dbReference>
<evidence type="ECO:0000256" key="6">
    <source>
        <dbReference type="ARBA" id="ARBA00022777"/>
    </source>
</evidence>
<sequence>MDLIKHLLFNYSILLVCFFIFHIWAERLGFGTSRMLWFYGLFVALLACFLFALPYHHDTFRFDLRVIPILIAGLYHGMGPIFVVFAIFFRGLLEIGDGFYVTILVFGPLGVILWYLHPKFKRFSTGKKYIWGMGLAFSTNLTALLLMGYLGNRVDSVTVWIAYIIIPTLGMGLITYLLEFILQNKVLRDIAIKSKKLEAVEHMGAAISHEVRNPLTSAKGFFQLIQEQENLSDKTREYAFIGISELNQAERVIKDYLTFSKPTLNKMEQIEVSKELDLILSILQPLANQSSVEIVTYYEDKGMLLGDRTKFHQCFINVIKNAIESMPNGGIVTIRTNTFEKNVSIMIEDEGIGMTKEQLERLGEPYYSTKDYKGTGLGMMVVYSIVKAMKGQIKVHSELGMGTTCEFHFPTENKN</sequence>
<comment type="caution">
    <text evidence="11">The sequence shown here is derived from an EMBL/GenBank/DDBJ whole genome shotgun (WGS) entry which is preliminary data.</text>
</comment>
<keyword evidence="12" id="KW-1185">Reference proteome</keyword>
<feature type="transmembrane region" description="Helical" evidence="9">
    <location>
        <begin position="129"/>
        <end position="151"/>
    </location>
</feature>
<evidence type="ECO:0000256" key="1">
    <source>
        <dbReference type="ARBA" id="ARBA00000085"/>
    </source>
</evidence>
<dbReference type="PANTHER" id="PTHR43065:SF46">
    <property type="entry name" value="C4-DICARBOXYLATE TRANSPORT SENSOR PROTEIN DCTB"/>
    <property type="match status" value="1"/>
</dbReference>
<evidence type="ECO:0000256" key="9">
    <source>
        <dbReference type="SAM" id="Phobius"/>
    </source>
</evidence>
<dbReference type="SMART" id="SM00387">
    <property type="entry name" value="HATPase_c"/>
    <property type="match status" value="1"/>
</dbReference>
<dbReference type="CDD" id="cd00082">
    <property type="entry name" value="HisKA"/>
    <property type="match status" value="1"/>
</dbReference>
<dbReference type="PANTHER" id="PTHR43065">
    <property type="entry name" value="SENSOR HISTIDINE KINASE"/>
    <property type="match status" value="1"/>
</dbReference>
<keyword evidence="7" id="KW-0067">ATP-binding</keyword>
<dbReference type="Proteomes" id="UP001290455">
    <property type="component" value="Unassembled WGS sequence"/>
</dbReference>
<dbReference type="InterPro" id="IPR005467">
    <property type="entry name" value="His_kinase_dom"/>
</dbReference>
<evidence type="ECO:0000259" key="10">
    <source>
        <dbReference type="PROSITE" id="PS50109"/>
    </source>
</evidence>
<feature type="transmembrane region" description="Helical" evidence="9">
    <location>
        <begin position="67"/>
        <end position="93"/>
    </location>
</feature>
<evidence type="ECO:0000256" key="3">
    <source>
        <dbReference type="ARBA" id="ARBA00022553"/>
    </source>
</evidence>
<dbReference type="PROSITE" id="PS50109">
    <property type="entry name" value="HIS_KIN"/>
    <property type="match status" value="1"/>
</dbReference>